<reference evidence="1 2" key="2">
    <citation type="journal article" date="2018" name="New Phytol.">
        <title>High intraspecific genome diversity in the model arbuscular mycorrhizal symbiont Rhizophagus irregularis.</title>
        <authorList>
            <person name="Chen E.C.H."/>
            <person name="Morin E."/>
            <person name="Beaudet D."/>
            <person name="Noel J."/>
            <person name="Yildirir G."/>
            <person name="Ndikumana S."/>
            <person name="Charron P."/>
            <person name="St-Onge C."/>
            <person name="Giorgi J."/>
            <person name="Kruger M."/>
            <person name="Marton T."/>
            <person name="Ropars J."/>
            <person name="Grigoriev I.V."/>
            <person name="Hainaut M."/>
            <person name="Henrissat B."/>
            <person name="Roux C."/>
            <person name="Martin F."/>
            <person name="Corradi N."/>
        </authorList>
    </citation>
    <scope>NUCLEOTIDE SEQUENCE [LARGE SCALE GENOMIC DNA]</scope>
    <source>
        <strain evidence="1 2">DAOM 197198</strain>
    </source>
</reference>
<name>A0A2P4PLY5_RHIID</name>
<gene>
    <name evidence="1" type="ORF">GLOIN_2v1780651</name>
</gene>
<comment type="caution">
    <text evidence="1">The sequence shown here is derived from an EMBL/GenBank/DDBJ whole genome shotgun (WGS) entry which is preliminary data.</text>
</comment>
<protein>
    <submittedName>
        <fullName evidence="1">Uncharacterized protein</fullName>
    </submittedName>
</protein>
<sequence length="94" mass="11188">MLQIVRNVATDTQIKNRDIREQNEAIFEWIPYNQLNDIKGINNGLYLAISKDAKSYFGLNDFPIYGISQNPNTKEYFMVFQDYYCEKYDKNIQM</sequence>
<organism evidence="1 2">
    <name type="scientific">Rhizophagus irregularis (strain DAOM 181602 / DAOM 197198 / MUCL 43194)</name>
    <name type="common">Arbuscular mycorrhizal fungus</name>
    <name type="synonym">Glomus intraradices</name>
    <dbReference type="NCBI Taxonomy" id="747089"/>
    <lineage>
        <taxon>Eukaryota</taxon>
        <taxon>Fungi</taxon>
        <taxon>Fungi incertae sedis</taxon>
        <taxon>Mucoromycota</taxon>
        <taxon>Glomeromycotina</taxon>
        <taxon>Glomeromycetes</taxon>
        <taxon>Glomerales</taxon>
        <taxon>Glomeraceae</taxon>
        <taxon>Rhizophagus</taxon>
    </lineage>
</organism>
<reference evidence="1 2" key="1">
    <citation type="journal article" date="2013" name="Proc. Natl. Acad. Sci. U.S.A.">
        <title>Genome of an arbuscular mycorrhizal fungus provides insight into the oldest plant symbiosis.</title>
        <authorList>
            <person name="Tisserant E."/>
            <person name="Malbreil M."/>
            <person name="Kuo A."/>
            <person name="Kohler A."/>
            <person name="Symeonidi A."/>
            <person name="Balestrini R."/>
            <person name="Charron P."/>
            <person name="Duensing N."/>
            <person name="Frei Dit Frey N."/>
            <person name="Gianinazzi-Pearson V."/>
            <person name="Gilbert L.B."/>
            <person name="Handa Y."/>
            <person name="Herr J.R."/>
            <person name="Hijri M."/>
            <person name="Koul R."/>
            <person name="Kawaguchi M."/>
            <person name="Krajinski F."/>
            <person name="Lammers P.J."/>
            <person name="Masclaux F.G."/>
            <person name="Murat C."/>
            <person name="Morin E."/>
            <person name="Ndikumana S."/>
            <person name="Pagni M."/>
            <person name="Petitpierre D."/>
            <person name="Requena N."/>
            <person name="Rosikiewicz P."/>
            <person name="Riley R."/>
            <person name="Saito K."/>
            <person name="San Clemente H."/>
            <person name="Shapiro H."/>
            <person name="van Tuinen D."/>
            <person name="Becard G."/>
            <person name="Bonfante P."/>
            <person name="Paszkowski U."/>
            <person name="Shachar-Hill Y.Y."/>
            <person name="Tuskan G.A."/>
            <person name="Young P.W."/>
            <person name="Sanders I.R."/>
            <person name="Henrissat B."/>
            <person name="Rensing S.A."/>
            <person name="Grigoriev I.V."/>
            <person name="Corradi N."/>
            <person name="Roux C."/>
            <person name="Martin F."/>
        </authorList>
    </citation>
    <scope>NUCLEOTIDE SEQUENCE [LARGE SCALE GENOMIC DNA]</scope>
    <source>
        <strain evidence="1 2">DAOM 197198</strain>
    </source>
</reference>
<proteinExistence type="predicted"/>
<dbReference type="EMBL" id="AUPC02000192">
    <property type="protein sequence ID" value="POG66390.1"/>
    <property type="molecule type" value="Genomic_DNA"/>
</dbReference>
<evidence type="ECO:0000313" key="2">
    <source>
        <dbReference type="Proteomes" id="UP000018888"/>
    </source>
</evidence>
<dbReference type="AlphaFoldDB" id="A0A2P4PLY5"/>
<dbReference type="Proteomes" id="UP000018888">
    <property type="component" value="Unassembled WGS sequence"/>
</dbReference>
<accession>A0A2P4PLY5</accession>
<keyword evidence="2" id="KW-1185">Reference proteome</keyword>
<evidence type="ECO:0000313" key="1">
    <source>
        <dbReference type="EMBL" id="POG66390.1"/>
    </source>
</evidence>